<dbReference type="SUPFAM" id="SSF47113">
    <property type="entry name" value="Histone-fold"/>
    <property type="match status" value="1"/>
</dbReference>
<name>A0A9N9FEP4_9GLOM</name>
<sequence length="195" mass="21639">MASKKKCTDNRKEKTGLIFPIGRIHRLLAVGSRQPSLFNDRLKIHVQANTPIYVAAVIEYLINEILVLSGNRAQSEKRSRIIPLDILSVIQNDDELKNLFSSLLPSLVQDLLEEDKEDVEVVESESEGNDTADKTIKLESLVLSEGNNIAADETRKLEYLVLSEGNNIAADETRKLESLVGMKNEGISGINSHLS</sequence>
<keyword evidence="2" id="KW-0539">Nucleus</keyword>
<comment type="similarity">
    <text evidence="1 2">Belongs to the histone H2A family.</text>
</comment>
<evidence type="ECO:0000259" key="3">
    <source>
        <dbReference type="Pfam" id="PF00125"/>
    </source>
</evidence>
<dbReference type="Gene3D" id="1.10.20.10">
    <property type="entry name" value="Histone, subunit A"/>
    <property type="match status" value="1"/>
</dbReference>
<comment type="caution">
    <text evidence="4">The sequence shown here is derived from an EMBL/GenBank/DDBJ whole genome shotgun (WGS) entry which is preliminary data.</text>
</comment>
<dbReference type="PANTHER" id="PTHR23430">
    <property type="entry name" value="HISTONE H2A"/>
    <property type="match status" value="1"/>
</dbReference>
<dbReference type="InterPro" id="IPR009072">
    <property type="entry name" value="Histone-fold"/>
</dbReference>
<dbReference type="GO" id="GO:0003677">
    <property type="term" value="F:DNA binding"/>
    <property type="evidence" value="ECO:0007669"/>
    <property type="project" value="UniProtKB-KW"/>
</dbReference>
<keyword evidence="5" id="KW-1185">Reference proteome</keyword>
<comment type="subunit">
    <text evidence="2">The nucleosome is a histone octamer containing two molecules each of H2A, H2B, H3 and H4 assembled in one H3-H4 heterotetramer and two H2A-H2B heterodimers. The octamer wraps approximately 147 bp of DNA.</text>
</comment>
<evidence type="ECO:0000256" key="2">
    <source>
        <dbReference type="RuleBase" id="RU003767"/>
    </source>
</evidence>
<dbReference type="GO" id="GO:0000786">
    <property type="term" value="C:nucleosome"/>
    <property type="evidence" value="ECO:0007669"/>
    <property type="project" value="UniProtKB-KW"/>
</dbReference>
<keyword evidence="2" id="KW-0158">Chromosome</keyword>
<evidence type="ECO:0000256" key="1">
    <source>
        <dbReference type="ARBA" id="ARBA00010691"/>
    </source>
</evidence>
<dbReference type="AlphaFoldDB" id="A0A9N9FEP4"/>
<dbReference type="GO" id="GO:0046982">
    <property type="term" value="F:protein heterodimerization activity"/>
    <property type="evidence" value="ECO:0007669"/>
    <property type="project" value="InterPro"/>
</dbReference>
<gene>
    <name evidence="4" type="ORF">ALEPTO_LOCUS4837</name>
</gene>
<protein>
    <recommendedName>
        <fullName evidence="2">Histone H2A</fullName>
    </recommendedName>
</protein>
<dbReference type="SMART" id="SM00414">
    <property type="entry name" value="H2A"/>
    <property type="match status" value="1"/>
</dbReference>
<dbReference type="InterPro" id="IPR002119">
    <property type="entry name" value="Histone_H2A"/>
</dbReference>
<accession>A0A9N9FEP4</accession>
<evidence type="ECO:0000313" key="5">
    <source>
        <dbReference type="Proteomes" id="UP000789508"/>
    </source>
</evidence>
<feature type="domain" description="Core Histone H2A/H2B/H3" evidence="3">
    <location>
        <begin position="4"/>
        <end position="90"/>
    </location>
</feature>
<dbReference type="PRINTS" id="PR00620">
    <property type="entry name" value="HISTONEH2A"/>
</dbReference>
<dbReference type="GO" id="GO:0030527">
    <property type="term" value="F:structural constituent of chromatin"/>
    <property type="evidence" value="ECO:0007669"/>
    <property type="project" value="InterPro"/>
</dbReference>
<keyword evidence="2" id="KW-0238">DNA-binding</keyword>
<dbReference type="Proteomes" id="UP000789508">
    <property type="component" value="Unassembled WGS sequence"/>
</dbReference>
<keyword evidence="2" id="KW-0544">Nucleosome core</keyword>
<reference evidence="4" key="1">
    <citation type="submission" date="2021-06" db="EMBL/GenBank/DDBJ databases">
        <authorList>
            <person name="Kallberg Y."/>
            <person name="Tangrot J."/>
            <person name="Rosling A."/>
        </authorList>
    </citation>
    <scope>NUCLEOTIDE SEQUENCE</scope>
    <source>
        <strain evidence="4">FL130A</strain>
    </source>
</reference>
<organism evidence="4 5">
    <name type="scientific">Ambispora leptoticha</name>
    <dbReference type="NCBI Taxonomy" id="144679"/>
    <lineage>
        <taxon>Eukaryota</taxon>
        <taxon>Fungi</taxon>
        <taxon>Fungi incertae sedis</taxon>
        <taxon>Mucoromycota</taxon>
        <taxon>Glomeromycotina</taxon>
        <taxon>Glomeromycetes</taxon>
        <taxon>Archaeosporales</taxon>
        <taxon>Ambisporaceae</taxon>
        <taxon>Ambispora</taxon>
    </lineage>
</organism>
<dbReference type="CDD" id="cd00074">
    <property type="entry name" value="HFD_H2A"/>
    <property type="match status" value="1"/>
</dbReference>
<dbReference type="EMBL" id="CAJVPS010001197">
    <property type="protein sequence ID" value="CAG8528844.1"/>
    <property type="molecule type" value="Genomic_DNA"/>
</dbReference>
<comment type="subcellular location">
    <subcellularLocation>
        <location evidence="2">Nucleus</location>
    </subcellularLocation>
</comment>
<dbReference type="GO" id="GO:0005634">
    <property type="term" value="C:nucleus"/>
    <property type="evidence" value="ECO:0007669"/>
    <property type="project" value="UniProtKB-SubCell"/>
</dbReference>
<dbReference type="OrthoDB" id="9799930at2759"/>
<dbReference type="Pfam" id="PF00125">
    <property type="entry name" value="Histone"/>
    <property type="match status" value="1"/>
</dbReference>
<evidence type="ECO:0000313" key="4">
    <source>
        <dbReference type="EMBL" id="CAG8528844.1"/>
    </source>
</evidence>
<dbReference type="InterPro" id="IPR007125">
    <property type="entry name" value="H2A/H2B/H3"/>
</dbReference>
<proteinExistence type="inferred from homology"/>